<dbReference type="EMBL" id="HBIE01006733">
    <property type="protein sequence ID" value="CAE0307247.1"/>
    <property type="molecule type" value="Transcribed_RNA"/>
</dbReference>
<organism evidence="2">
    <name type="scientific">Favella ehrenbergii</name>
    <dbReference type="NCBI Taxonomy" id="182087"/>
    <lineage>
        <taxon>Eukaryota</taxon>
        <taxon>Sar</taxon>
        <taxon>Alveolata</taxon>
        <taxon>Ciliophora</taxon>
        <taxon>Intramacronucleata</taxon>
        <taxon>Spirotrichea</taxon>
        <taxon>Choreotrichia</taxon>
        <taxon>Tintinnida</taxon>
        <taxon>Xystonellidae</taxon>
        <taxon>Favella</taxon>
    </lineage>
</organism>
<feature type="region of interest" description="Disordered" evidence="1">
    <location>
        <begin position="1"/>
        <end position="20"/>
    </location>
</feature>
<evidence type="ECO:0000313" key="2">
    <source>
        <dbReference type="EMBL" id="CAE0307247.1"/>
    </source>
</evidence>
<sequence length="145" mass="16914">MLMNKTKMAGAEYTRPEQLSKNIQKQVREKKEADTEIHNKIKAEVRNEFPAGTDEAINAMVVKKIYNLEQAEHVLSDPELTLRPDVKKTIRRETITERYHNGKYELDRFSEKGKSAWSCCMNKREDSEGCVVRKVDKHKWNLSGF</sequence>
<gene>
    <name evidence="2" type="ORF">FEHR0123_LOCUS2154</name>
</gene>
<evidence type="ECO:0000256" key="1">
    <source>
        <dbReference type="SAM" id="MobiDB-lite"/>
    </source>
</evidence>
<name>A0A7S3HX71_9SPIT</name>
<proteinExistence type="predicted"/>
<accession>A0A7S3HX71</accession>
<protein>
    <submittedName>
        <fullName evidence="2">Uncharacterized protein</fullName>
    </submittedName>
</protein>
<dbReference type="AlphaFoldDB" id="A0A7S3HX71"/>
<reference evidence="2" key="1">
    <citation type="submission" date="2021-01" db="EMBL/GenBank/DDBJ databases">
        <authorList>
            <person name="Corre E."/>
            <person name="Pelletier E."/>
            <person name="Niang G."/>
            <person name="Scheremetjew M."/>
            <person name="Finn R."/>
            <person name="Kale V."/>
            <person name="Holt S."/>
            <person name="Cochrane G."/>
            <person name="Meng A."/>
            <person name="Brown T."/>
            <person name="Cohen L."/>
        </authorList>
    </citation>
    <scope>NUCLEOTIDE SEQUENCE</scope>
    <source>
        <strain evidence="2">Fehren 1</strain>
    </source>
</reference>